<dbReference type="CDD" id="cd09272">
    <property type="entry name" value="RNase_HI_RT_Ty1"/>
    <property type="match status" value="1"/>
</dbReference>
<evidence type="ECO:0008006" key="3">
    <source>
        <dbReference type="Google" id="ProtNLM"/>
    </source>
</evidence>
<gene>
    <name evidence="1" type="ORF">UBRO_20885</name>
</gene>
<dbReference type="PANTHER" id="PTHR11439">
    <property type="entry name" value="GAG-POL-RELATED RETROTRANSPOSON"/>
    <property type="match status" value="1"/>
</dbReference>
<dbReference type="PANTHER" id="PTHR11439:SF463">
    <property type="entry name" value="REVERSE TRANSCRIPTASE TY1_COPIA-TYPE DOMAIN-CONTAINING PROTEIN"/>
    <property type="match status" value="1"/>
</dbReference>
<dbReference type="EMBL" id="LT558133">
    <property type="protein sequence ID" value="SAM85251.1"/>
    <property type="molecule type" value="Genomic_DNA"/>
</dbReference>
<name>A0A1K0GB43_9BASI</name>
<evidence type="ECO:0000313" key="2">
    <source>
        <dbReference type="Proteomes" id="UP000179920"/>
    </source>
</evidence>
<accession>A0A1K0GB43</accession>
<dbReference type="AlphaFoldDB" id="A0A1K0GB43"/>
<reference evidence="2" key="1">
    <citation type="submission" date="2016-04" db="EMBL/GenBank/DDBJ databases">
        <authorList>
            <person name="Guldener U."/>
            <person name="Guldener U."/>
        </authorList>
    </citation>
    <scope>NUCLEOTIDE SEQUENCE [LARGE SCALE GENOMIC DNA]</scope>
    <source>
        <strain evidence="2">UB2112</strain>
    </source>
</reference>
<proteinExistence type="predicted"/>
<dbReference type="Proteomes" id="UP000179920">
    <property type="component" value="Chromosome XVII"/>
</dbReference>
<dbReference type="OrthoDB" id="3344688at2759"/>
<organism evidence="1 2">
    <name type="scientific">Ustilago bromivora</name>
    <dbReference type="NCBI Taxonomy" id="307758"/>
    <lineage>
        <taxon>Eukaryota</taxon>
        <taxon>Fungi</taxon>
        <taxon>Dikarya</taxon>
        <taxon>Basidiomycota</taxon>
        <taxon>Ustilaginomycotina</taxon>
        <taxon>Ustilaginomycetes</taxon>
        <taxon>Ustilaginales</taxon>
        <taxon>Ustilaginaceae</taxon>
        <taxon>Ustilago</taxon>
    </lineage>
</organism>
<sequence length="195" mass="21704">MTPAKTSVDVDTLEDLKREYPMLMGENIIETYTDTNWASDLNMDWKSTSGSIVKLFSSVITWNSHVQKCVASSTVEAEYIAASAAIREALFHKQLLCSLGFGNHTPIIFTDNTGCIQVAKDPAMHSKLKHIDTKYHLIRDHVQEDDITIRYVKMGKNIADFLTKPVPQELLARTQKQLGMIDIGPISCSVGEGDS</sequence>
<protein>
    <recommendedName>
        <fullName evidence="3">Reverse transcriptase Ty1/copia-type domain-containing protein</fullName>
    </recommendedName>
</protein>
<evidence type="ECO:0000313" key="1">
    <source>
        <dbReference type="EMBL" id="SAM85251.1"/>
    </source>
</evidence>